<evidence type="ECO:0000256" key="1">
    <source>
        <dbReference type="SAM" id="Phobius"/>
    </source>
</evidence>
<feature type="transmembrane region" description="Helical" evidence="1">
    <location>
        <begin position="45"/>
        <end position="70"/>
    </location>
</feature>
<evidence type="ECO:0000313" key="2">
    <source>
        <dbReference type="EMBL" id="KAF1835382.1"/>
    </source>
</evidence>
<organism evidence="2 3">
    <name type="scientific">Decorospora gaudefroyi</name>
    <dbReference type="NCBI Taxonomy" id="184978"/>
    <lineage>
        <taxon>Eukaryota</taxon>
        <taxon>Fungi</taxon>
        <taxon>Dikarya</taxon>
        <taxon>Ascomycota</taxon>
        <taxon>Pezizomycotina</taxon>
        <taxon>Dothideomycetes</taxon>
        <taxon>Pleosporomycetidae</taxon>
        <taxon>Pleosporales</taxon>
        <taxon>Pleosporineae</taxon>
        <taxon>Pleosporaceae</taxon>
        <taxon>Decorospora</taxon>
    </lineage>
</organism>
<dbReference type="Proteomes" id="UP000800040">
    <property type="component" value="Unassembled WGS sequence"/>
</dbReference>
<keyword evidence="1" id="KW-1133">Transmembrane helix</keyword>
<gene>
    <name evidence="2" type="ORF">BDW02DRAFT_292093</name>
</gene>
<dbReference type="EMBL" id="ML975288">
    <property type="protein sequence ID" value="KAF1835382.1"/>
    <property type="molecule type" value="Genomic_DNA"/>
</dbReference>
<reference evidence="2" key="1">
    <citation type="submission" date="2020-01" db="EMBL/GenBank/DDBJ databases">
        <authorList>
            <consortium name="DOE Joint Genome Institute"/>
            <person name="Haridas S."/>
            <person name="Albert R."/>
            <person name="Binder M."/>
            <person name="Bloem J."/>
            <person name="Labutti K."/>
            <person name="Salamov A."/>
            <person name="Andreopoulos B."/>
            <person name="Baker S.E."/>
            <person name="Barry K."/>
            <person name="Bills G."/>
            <person name="Bluhm B.H."/>
            <person name="Cannon C."/>
            <person name="Castanera R."/>
            <person name="Culley D.E."/>
            <person name="Daum C."/>
            <person name="Ezra D."/>
            <person name="Gonzalez J.B."/>
            <person name="Henrissat B."/>
            <person name="Kuo A."/>
            <person name="Liang C."/>
            <person name="Lipzen A."/>
            <person name="Lutzoni F."/>
            <person name="Magnuson J."/>
            <person name="Mondo S."/>
            <person name="Nolan M."/>
            <person name="Ohm R."/>
            <person name="Pangilinan J."/>
            <person name="Park H.-J."/>
            <person name="Ramirez L."/>
            <person name="Alfaro M."/>
            <person name="Sun H."/>
            <person name="Tritt A."/>
            <person name="Yoshinaga Y."/>
            <person name="Zwiers L.-H."/>
            <person name="Turgeon B.G."/>
            <person name="Goodwin S.B."/>
            <person name="Spatafora J.W."/>
            <person name="Crous P.W."/>
            <person name="Grigoriev I.V."/>
        </authorList>
    </citation>
    <scope>NUCLEOTIDE SEQUENCE</scope>
    <source>
        <strain evidence="2">P77</strain>
    </source>
</reference>
<keyword evidence="3" id="KW-1185">Reference proteome</keyword>
<sequence>MHSWRSFSSSVLYVLRGGLVGSVCIGFFGARWWDSCIGRVRFHYFEYLHLALMCVYVLCVCTVSVLWLFVPVSYHTTHPINQVLNLCRLLLCSCSQGTRRQSCLIGGGSGILPLGLFRIVILGRPLYVSVDGIFMVHY</sequence>
<keyword evidence="1" id="KW-0812">Transmembrane</keyword>
<proteinExistence type="predicted"/>
<feature type="transmembrane region" description="Helical" evidence="1">
    <location>
        <begin position="12"/>
        <end position="33"/>
    </location>
</feature>
<name>A0A6A5KIH1_9PLEO</name>
<dbReference type="AlphaFoldDB" id="A0A6A5KIH1"/>
<keyword evidence="1" id="KW-0472">Membrane</keyword>
<protein>
    <submittedName>
        <fullName evidence="2">Uncharacterized protein</fullName>
    </submittedName>
</protein>
<accession>A0A6A5KIH1</accession>
<evidence type="ECO:0000313" key="3">
    <source>
        <dbReference type="Proteomes" id="UP000800040"/>
    </source>
</evidence>